<dbReference type="HOGENOM" id="CLU_2648735_0_0_6"/>
<comment type="caution">
    <text evidence="1">The sequence shown here is derived from an EMBL/GenBank/DDBJ whole genome shotgun (WGS) entry which is preliminary data.</text>
</comment>
<reference evidence="1 2" key="1">
    <citation type="submission" date="2010-02" db="EMBL/GenBank/DDBJ databases">
        <authorList>
            <person name="Weinstock G."/>
            <person name="Sodergren E."/>
            <person name="Clifton S."/>
            <person name="Fulton L."/>
            <person name="Fulton B."/>
            <person name="Courtney L."/>
            <person name="Fronick C."/>
            <person name="Harrison M."/>
            <person name="Strong C."/>
            <person name="Farmer C."/>
            <person name="Delahaunty K."/>
            <person name="Markovic C."/>
            <person name="Hall O."/>
            <person name="Minx P."/>
            <person name="Tomlinson C."/>
            <person name="Mitreva M."/>
            <person name="Nelson J."/>
            <person name="Hou S."/>
            <person name="Wollam A."/>
            <person name="Pepin K.H."/>
            <person name="Johnson M."/>
            <person name="Bhonagiri V."/>
            <person name="Zhang X."/>
            <person name="Suruliraj S."/>
            <person name="Warren W."/>
            <person name="Chinwalla A."/>
            <person name="Mardis E.R."/>
            <person name="Wilson R.K."/>
        </authorList>
    </citation>
    <scope>NUCLEOTIDE SEQUENCE [LARGE SCALE GENOMIC DNA]</scope>
    <source>
        <strain evidence="1 2">ATCC 23685</strain>
    </source>
</reference>
<protein>
    <submittedName>
        <fullName evidence="1">Uncharacterized protein</fullName>
    </submittedName>
</protein>
<gene>
    <name evidence="1" type="ORF">EDWATA_00697</name>
</gene>
<organism evidence="1 2">
    <name type="scientific">Edwardsiella tarda ATCC 23685</name>
    <dbReference type="NCBI Taxonomy" id="500638"/>
    <lineage>
        <taxon>Bacteria</taxon>
        <taxon>Pseudomonadati</taxon>
        <taxon>Pseudomonadota</taxon>
        <taxon>Gammaproteobacteria</taxon>
        <taxon>Enterobacterales</taxon>
        <taxon>Hafniaceae</taxon>
        <taxon>Edwardsiella</taxon>
    </lineage>
</organism>
<name>D4F1V2_EDWTA</name>
<dbReference type="AlphaFoldDB" id="D4F1V2"/>
<evidence type="ECO:0000313" key="2">
    <source>
        <dbReference type="Proteomes" id="UP000003692"/>
    </source>
</evidence>
<proteinExistence type="predicted"/>
<dbReference type="Proteomes" id="UP000003692">
    <property type="component" value="Unassembled WGS sequence"/>
</dbReference>
<sequence length="76" mass="8753">MRSPPSLTSSLIALSCLSGRWYDNPAVPILTRSRREALGKNNSRDEYRHKHIGIYDVIKLFNANYLVITSAELYLW</sequence>
<dbReference type="PROSITE" id="PS51257">
    <property type="entry name" value="PROKAR_LIPOPROTEIN"/>
    <property type="match status" value="1"/>
</dbReference>
<dbReference type="EMBL" id="ADGK01000028">
    <property type="protein sequence ID" value="EFE24238.1"/>
    <property type="molecule type" value="Genomic_DNA"/>
</dbReference>
<evidence type="ECO:0000313" key="1">
    <source>
        <dbReference type="EMBL" id="EFE24238.1"/>
    </source>
</evidence>
<accession>D4F1V2</accession>